<feature type="chain" id="PRO_5035213426" evidence="1">
    <location>
        <begin position="18"/>
        <end position="290"/>
    </location>
</feature>
<evidence type="ECO:0000256" key="1">
    <source>
        <dbReference type="SAM" id="SignalP"/>
    </source>
</evidence>
<organism evidence="2 3">
    <name type="scientific">Homarus americanus</name>
    <name type="common">American lobster</name>
    <dbReference type="NCBI Taxonomy" id="6706"/>
    <lineage>
        <taxon>Eukaryota</taxon>
        <taxon>Metazoa</taxon>
        <taxon>Ecdysozoa</taxon>
        <taxon>Arthropoda</taxon>
        <taxon>Crustacea</taxon>
        <taxon>Multicrustacea</taxon>
        <taxon>Malacostraca</taxon>
        <taxon>Eumalacostraca</taxon>
        <taxon>Eucarida</taxon>
        <taxon>Decapoda</taxon>
        <taxon>Pleocyemata</taxon>
        <taxon>Astacidea</taxon>
        <taxon>Nephropoidea</taxon>
        <taxon>Nephropidae</taxon>
        <taxon>Homarus</taxon>
    </lineage>
</organism>
<gene>
    <name evidence="2" type="ORF">Hamer_G002364</name>
</gene>
<comment type="caution">
    <text evidence="2">The sequence shown here is derived from an EMBL/GenBank/DDBJ whole genome shotgun (WGS) entry which is preliminary data.</text>
</comment>
<keyword evidence="3" id="KW-1185">Reference proteome</keyword>
<keyword evidence="1" id="KW-0732">Signal</keyword>
<name>A0A8J5KEP8_HOMAM</name>
<evidence type="ECO:0000313" key="2">
    <source>
        <dbReference type="EMBL" id="KAG7168339.1"/>
    </source>
</evidence>
<feature type="signal peptide" evidence="1">
    <location>
        <begin position="1"/>
        <end position="17"/>
    </location>
</feature>
<proteinExistence type="predicted"/>
<dbReference type="AlphaFoldDB" id="A0A8J5KEP8"/>
<accession>A0A8J5KEP8</accession>
<evidence type="ECO:0000313" key="3">
    <source>
        <dbReference type="Proteomes" id="UP000747542"/>
    </source>
</evidence>
<sequence>MVGVALLLVALVAGSQAELAGVGPGGGGGGGGYGGYGGYGGGCYPQTHYETHYRKRLQEVPVYETVVSQTVVLQPFTEVVYSTIFKQNIQYVSHRYYTETVESVIYVPDYSTSTRSVTQYQPVEVTSHLYTTEVSPYDFPTPYVETIYNTVTDAVTITHRSQVPHPTTYLVTKTYTDYYTEKVTLNKLPYTAPQEIVVVTNNIVNVKPTHVTKTYHVTQRITTTNVERVPYTVTHTVPGQCGPSGYSYPEPHNPLQYAGSNVNSVVVADSGSPVGSGVGVGAGSEEGGGY</sequence>
<reference evidence="2" key="1">
    <citation type="journal article" date="2021" name="Sci. Adv.">
        <title>The American lobster genome reveals insights on longevity, neural, and immune adaptations.</title>
        <authorList>
            <person name="Polinski J.M."/>
            <person name="Zimin A.V."/>
            <person name="Clark K.F."/>
            <person name="Kohn A.B."/>
            <person name="Sadowski N."/>
            <person name="Timp W."/>
            <person name="Ptitsyn A."/>
            <person name="Khanna P."/>
            <person name="Romanova D.Y."/>
            <person name="Williams P."/>
            <person name="Greenwood S.J."/>
            <person name="Moroz L.L."/>
            <person name="Walt D.R."/>
            <person name="Bodnar A.G."/>
        </authorList>
    </citation>
    <scope>NUCLEOTIDE SEQUENCE</scope>
    <source>
        <strain evidence="2">GMGI-L3</strain>
    </source>
</reference>
<dbReference type="EMBL" id="JAHLQT010020073">
    <property type="protein sequence ID" value="KAG7168339.1"/>
    <property type="molecule type" value="Genomic_DNA"/>
</dbReference>
<protein>
    <submittedName>
        <fullName evidence="2">Uncharacterized protein</fullName>
    </submittedName>
</protein>
<dbReference type="Proteomes" id="UP000747542">
    <property type="component" value="Unassembled WGS sequence"/>
</dbReference>